<dbReference type="AlphaFoldDB" id="B4MM75"/>
<gene>
    <name evidence="3" type="primary">Dwil\GK17440</name>
    <name evidence="3" type="ORF">Dwil_GK17440</name>
</gene>
<dbReference type="InParanoid" id="B4MM75"/>
<dbReference type="OrthoDB" id="8016551at2759"/>
<dbReference type="FunCoup" id="B4MM75">
    <property type="interactions" value="17"/>
</dbReference>
<keyword evidence="2" id="KW-0732">Signal</keyword>
<proteinExistence type="predicted"/>
<evidence type="ECO:0000313" key="4">
    <source>
        <dbReference type="Proteomes" id="UP000007798"/>
    </source>
</evidence>
<accession>B4MM75</accession>
<feature type="region of interest" description="Disordered" evidence="1">
    <location>
        <begin position="30"/>
        <end position="54"/>
    </location>
</feature>
<evidence type="ECO:0000256" key="2">
    <source>
        <dbReference type="SAM" id="SignalP"/>
    </source>
</evidence>
<dbReference type="eggNOG" id="ENOG502T93V">
    <property type="taxonomic scope" value="Eukaryota"/>
</dbReference>
<dbReference type="HOGENOM" id="CLU_1225940_0_0_1"/>
<dbReference type="Proteomes" id="UP000007798">
    <property type="component" value="Unassembled WGS sequence"/>
</dbReference>
<reference evidence="3 4" key="1">
    <citation type="journal article" date="2007" name="Nature">
        <title>Evolution of genes and genomes on the Drosophila phylogeny.</title>
        <authorList>
            <consortium name="Drosophila 12 Genomes Consortium"/>
            <person name="Clark A.G."/>
            <person name="Eisen M.B."/>
            <person name="Smith D.R."/>
            <person name="Bergman C.M."/>
            <person name="Oliver B."/>
            <person name="Markow T.A."/>
            <person name="Kaufman T.C."/>
            <person name="Kellis M."/>
            <person name="Gelbart W."/>
            <person name="Iyer V.N."/>
            <person name="Pollard D.A."/>
            <person name="Sackton T.B."/>
            <person name="Larracuente A.M."/>
            <person name="Singh N.D."/>
            <person name="Abad J.P."/>
            <person name="Abt D.N."/>
            <person name="Adryan B."/>
            <person name="Aguade M."/>
            <person name="Akashi H."/>
            <person name="Anderson W.W."/>
            <person name="Aquadro C.F."/>
            <person name="Ardell D.H."/>
            <person name="Arguello R."/>
            <person name="Artieri C.G."/>
            <person name="Barbash D.A."/>
            <person name="Barker D."/>
            <person name="Barsanti P."/>
            <person name="Batterham P."/>
            <person name="Batzoglou S."/>
            <person name="Begun D."/>
            <person name="Bhutkar A."/>
            <person name="Blanco E."/>
            <person name="Bosak S.A."/>
            <person name="Bradley R.K."/>
            <person name="Brand A.D."/>
            <person name="Brent M.R."/>
            <person name="Brooks A.N."/>
            <person name="Brown R.H."/>
            <person name="Butlin R.K."/>
            <person name="Caggese C."/>
            <person name="Calvi B.R."/>
            <person name="Bernardo de Carvalho A."/>
            <person name="Caspi A."/>
            <person name="Castrezana S."/>
            <person name="Celniker S.E."/>
            <person name="Chang J.L."/>
            <person name="Chapple C."/>
            <person name="Chatterji S."/>
            <person name="Chinwalla A."/>
            <person name="Civetta A."/>
            <person name="Clifton S.W."/>
            <person name="Comeron J.M."/>
            <person name="Costello J.C."/>
            <person name="Coyne J.A."/>
            <person name="Daub J."/>
            <person name="David R.G."/>
            <person name="Delcher A.L."/>
            <person name="Delehaunty K."/>
            <person name="Do C.B."/>
            <person name="Ebling H."/>
            <person name="Edwards K."/>
            <person name="Eickbush T."/>
            <person name="Evans J.D."/>
            <person name="Filipski A."/>
            <person name="Findeiss S."/>
            <person name="Freyhult E."/>
            <person name="Fulton L."/>
            <person name="Fulton R."/>
            <person name="Garcia A.C."/>
            <person name="Gardiner A."/>
            <person name="Garfield D.A."/>
            <person name="Garvin B.E."/>
            <person name="Gibson G."/>
            <person name="Gilbert D."/>
            <person name="Gnerre S."/>
            <person name="Godfrey J."/>
            <person name="Good R."/>
            <person name="Gotea V."/>
            <person name="Gravely B."/>
            <person name="Greenberg A.J."/>
            <person name="Griffiths-Jones S."/>
            <person name="Gross S."/>
            <person name="Guigo R."/>
            <person name="Gustafson E.A."/>
            <person name="Haerty W."/>
            <person name="Hahn M.W."/>
            <person name="Halligan D.L."/>
            <person name="Halpern A.L."/>
            <person name="Halter G.M."/>
            <person name="Han M.V."/>
            <person name="Heger A."/>
            <person name="Hillier L."/>
            <person name="Hinrichs A.S."/>
            <person name="Holmes I."/>
            <person name="Hoskins R.A."/>
            <person name="Hubisz M.J."/>
            <person name="Hultmark D."/>
            <person name="Huntley M.A."/>
            <person name="Jaffe D.B."/>
            <person name="Jagadeeshan S."/>
            <person name="Jeck W.R."/>
            <person name="Johnson J."/>
            <person name="Jones C.D."/>
            <person name="Jordan W.C."/>
            <person name="Karpen G.H."/>
            <person name="Kataoka E."/>
            <person name="Keightley P.D."/>
            <person name="Kheradpour P."/>
            <person name="Kirkness E.F."/>
            <person name="Koerich L.B."/>
            <person name="Kristiansen K."/>
            <person name="Kudrna D."/>
            <person name="Kulathinal R.J."/>
            <person name="Kumar S."/>
            <person name="Kwok R."/>
            <person name="Lander E."/>
            <person name="Langley C.H."/>
            <person name="Lapoint R."/>
            <person name="Lazzaro B.P."/>
            <person name="Lee S.J."/>
            <person name="Levesque L."/>
            <person name="Li R."/>
            <person name="Lin C.F."/>
            <person name="Lin M.F."/>
            <person name="Lindblad-Toh K."/>
            <person name="Llopart A."/>
            <person name="Long M."/>
            <person name="Low L."/>
            <person name="Lozovsky E."/>
            <person name="Lu J."/>
            <person name="Luo M."/>
            <person name="Machado C.A."/>
            <person name="Makalowski W."/>
            <person name="Marzo M."/>
            <person name="Matsuda M."/>
            <person name="Matzkin L."/>
            <person name="McAllister B."/>
            <person name="McBride C.S."/>
            <person name="McKernan B."/>
            <person name="McKernan K."/>
            <person name="Mendez-Lago M."/>
            <person name="Minx P."/>
            <person name="Mollenhauer M.U."/>
            <person name="Montooth K."/>
            <person name="Mount S.M."/>
            <person name="Mu X."/>
            <person name="Myers E."/>
            <person name="Negre B."/>
            <person name="Newfeld S."/>
            <person name="Nielsen R."/>
            <person name="Noor M.A."/>
            <person name="O'Grady P."/>
            <person name="Pachter L."/>
            <person name="Papaceit M."/>
            <person name="Parisi M.J."/>
            <person name="Parisi M."/>
            <person name="Parts L."/>
            <person name="Pedersen J.S."/>
            <person name="Pesole G."/>
            <person name="Phillippy A.M."/>
            <person name="Ponting C.P."/>
            <person name="Pop M."/>
            <person name="Porcelli D."/>
            <person name="Powell J.R."/>
            <person name="Prohaska S."/>
            <person name="Pruitt K."/>
            <person name="Puig M."/>
            <person name="Quesneville H."/>
            <person name="Ram K.R."/>
            <person name="Rand D."/>
            <person name="Rasmussen M.D."/>
            <person name="Reed L.K."/>
            <person name="Reenan R."/>
            <person name="Reily A."/>
            <person name="Remington K.A."/>
            <person name="Rieger T.T."/>
            <person name="Ritchie M.G."/>
            <person name="Robin C."/>
            <person name="Rogers Y.H."/>
            <person name="Rohde C."/>
            <person name="Rozas J."/>
            <person name="Rubenfield M.J."/>
            <person name="Ruiz A."/>
            <person name="Russo S."/>
            <person name="Salzberg S.L."/>
            <person name="Sanchez-Gracia A."/>
            <person name="Saranga D.J."/>
            <person name="Sato H."/>
            <person name="Schaeffer S.W."/>
            <person name="Schatz M.C."/>
            <person name="Schlenke T."/>
            <person name="Schwartz R."/>
            <person name="Segarra C."/>
            <person name="Singh R.S."/>
            <person name="Sirot L."/>
            <person name="Sirota M."/>
            <person name="Sisneros N.B."/>
            <person name="Smith C.D."/>
            <person name="Smith T.F."/>
            <person name="Spieth J."/>
            <person name="Stage D.E."/>
            <person name="Stark A."/>
            <person name="Stephan W."/>
            <person name="Strausberg R.L."/>
            <person name="Strempel S."/>
            <person name="Sturgill D."/>
            <person name="Sutton G."/>
            <person name="Sutton G.G."/>
            <person name="Tao W."/>
            <person name="Teichmann S."/>
            <person name="Tobari Y.N."/>
            <person name="Tomimura Y."/>
            <person name="Tsolas J.M."/>
            <person name="Valente V.L."/>
            <person name="Venter E."/>
            <person name="Venter J.C."/>
            <person name="Vicario S."/>
            <person name="Vieira F.G."/>
            <person name="Vilella A.J."/>
            <person name="Villasante A."/>
            <person name="Walenz B."/>
            <person name="Wang J."/>
            <person name="Wasserman M."/>
            <person name="Watts T."/>
            <person name="Wilson D."/>
            <person name="Wilson R.K."/>
            <person name="Wing R.A."/>
            <person name="Wolfner M.F."/>
            <person name="Wong A."/>
            <person name="Wong G.K."/>
            <person name="Wu C.I."/>
            <person name="Wu G."/>
            <person name="Yamamoto D."/>
            <person name="Yang H.P."/>
            <person name="Yang S.P."/>
            <person name="Yorke J.A."/>
            <person name="Yoshida K."/>
            <person name="Zdobnov E."/>
            <person name="Zhang P."/>
            <person name="Zhang Y."/>
            <person name="Zimin A.V."/>
            <person name="Baldwin J."/>
            <person name="Abdouelleil A."/>
            <person name="Abdulkadir J."/>
            <person name="Abebe A."/>
            <person name="Abera B."/>
            <person name="Abreu J."/>
            <person name="Acer S.C."/>
            <person name="Aftuck L."/>
            <person name="Alexander A."/>
            <person name="An P."/>
            <person name="Anderson E."/>
            <person name="Anderson S."/>
            <person name="Arachi H."/>
            <person name="Azer M."/>
            <person name="Bachantsang P."/>
            <person name="Barry A."/>
            <person name="Bayul T."/>
            <person name="Berlin A."/>
            <person name="Bessette D."/>
            <person name="Bloom T."/>
            <person name="Blye J."/>
            <person name="Boguslavskiy L."/>
            <person name="Bonnet C."/>
            <person name="Boukhgalter B."/>
            <person name="Bourzgui I."/>
            <person name="Brown A."/>
            <person name="Cahill P."/>
            <person name="Channer S."/>
            <person name="Cheshatsang Y."/>
            <person name="Chuda L."/>
            <person name="Citroen M."/>
            <person name="Collymore A."/>
            <person name="Cooke P."/>
            <person name="Costello M."/>
            <person name="D'Aco K."/>
            <person name="Daza R."/>
            <person name="De Haan G."/>
            <person name="DeGray S."/>
            <person name="DeMaso C."/>
            <person name="Dhargay N."/>
            <person name="Dooley K."/>
            <person name="Dooley E."/>
            <person name="Doricent M."/>
            <person name="Dorje P."/>
            <person name="Dorjee K."/>
            <person name="Dupes A."/>
            <person name="Elong R."/>
            <person name="Falk J."/>
            <person name="Farina A."/>
            <person name="Faro S."/>
            <person name="Ferguson D."/>
            <person name="Fisher S."/>
            <person name="Foley C.D."/>
            <person name="Franke A."/>
            <person name="Friedrich D."/>
            <person name="Gadbois L."/>
            <person name="Gearin G."/>
            <person name="Gearin C.R."/>
            <person name="Giannoukos G."/>
            <person name="Goode T."/>
            <person name="Graham J."/>
            <person name="Grandbois E."/>
            <person name="Grewal S."/>
            <person name="Gyaltsen K."/>
            <person name="Hafez N."/>
            <person name="Hagos B."/>
            <person name="Hall J."/>
            <person name="Henson C."/>
            <person name="Hollinger A."/>
            <person name="Honan T."/>
            <person name="Huard M.D."/>
            <person name="Hughes L."/>
            <person name="Hurhula B."/>
            <person name="Husby M.E."/>
            <person name="Kamat A."/>
            <person name="Kanga B."/>
            <person name="Kashin S."/>
            <person name="Khazanovich D."/>
            <person name="Kisner P."/>
            <person name="Lance K."/>
            <person name="Lara M."/>
            <person name="Lee W."/>
            <person name="Lennon N."/>
            <person name="Letendre F."/>
            <person name="LeVine R."/>
            <person name="Lipovsky A."/>
            <person name="Liu X."/>
            <person name="Liu J."/>
            <person name="Liu S."/>
            <person name="Lokyitsang T."/>
            <person name="Lokyitsang Y."/>
            <person name="Lubonja R."/>
            <person name="Lui A."/>
            <person name="MacDonald P."/>
            <person name="Magnisalis V."/>
            <person name="Maru K."/>
            <person name="Matthews C."/>
            <person name="McCusker W."/>
            <person name="McDonough S."/>
            <person name="Mehta T."/>
            <person name="Meldrim J."/>
            <person name="Meneus L."/>
            <person name="Mihai O."/>
            <person name="Mihalev A."/>
            <person name="Mihova T."/>
            <person name="Mittelman R."/>
            <person name="Mlenga V."/>
            <person name="Montmayeur A."/>
            <person name="Mulrain L."/>
            <person name="Navidi A."/>
            <person name="Naylor J."/>
            <person name="Negash T."/>
            <person name="Nguyen T."/>
            <person name="Nguyen N."/>
            <person name="Nicol R."/>
            <person name="Norbu C."/>
            <person name="Norbu N."/>
            <person name="Novod N."/>
            <person name="O'Neill B."/>
            <person name="Osman S."/>
            <person name="Markiewicz E."/>
            <person name="Oyono O.L."/>
            <person name="Patti C."/>
            <person name="Phunkhang P."/>
            <person name="Pierre F."/>
            <person name="Priest M."/>
            <person name="Raghuraman S."/>
            <person name="Rege F."/>
            <person name="Reyes R."/>
            <person name="Rise C."/>
            <person name="Rogov P."/>
            <person name="Ross K."/>
            <person name="Ryan E."/>
            <person name="Settipalli S."/>
            <person name="Shea T."/>
            <person name="Sherpa N."/>
            <person name="Shi L."/>
            <person name="Shih D."/>
            <person name="Sparrow T."/>
            <person name="Spaulding J."/>
            <person name="Stalker J."/>
            <person name="Stange-Thomann N."/>
            <person name="Stavropoulos S."/>
            <person name="Stone C."/>
            <person name="Strader C."/>
            <person name="Tesfaye S."/>
            <person name="Thomson T."/>
            <person name="Thoulutsang Y."/>
            <person name="Thoulutsang D."/>
            <person name="Topham K."/>
            <person name="Topping I."/>
            <person name="Tsamla T."/>
            <person name="Vassiliev H."/>
            <person name="Vo A."/>
            <person name="Wangchuk T."/>
            <person name="Wangdi T."/>
            <person name="Weiand M."/>
            <person name="Wilkinson J."/>
            <person name="Wilson A."/>
            <person name="Yadav S."/>
            <person name="Young G."/>
            <person name="Yu Q."/>
            <person name="Zembek L."/>
            <person name="Zhong D."/>
            <person name="Zimmer A."/>
            <person name="Zwirko Z."/>
            <person name="Jaffe D.B."/>
            <person name="Alvarez P."/>
            <person name="Brockman W."/>
            <person name="Butler J."/>
            <person name="Chin C."/>
            <person name="Gnerre S."/>
            <person name="Grabherr M."/>
            <person name="Kleber M."/>
            <person name="Mauceli E."/>
            <person name="MacCallum I."/>
        </authorList>
    </citation>
    <scope>NUCLEOTIDE SEQUENCE [LARGE SCALE GENOMIC DNA]</scope>
    <source>
        <strain evidence="4">Tucson 14030-0811.24</strain>
    </source>
</reference>
<feature type="chain" id="PRO_5006457972" evidence="2">
    <location>
        <begin position="17"/>
        <end position="210"/>
    </location>
</feature>
<evidence type="ECO:0000313" key="3">
    <source>
        <dbReference type="EMBL" id="EDW73220.2"/>
    </source>
</evidence>
<keyword evidence="4" id="KW-1185">Reference proteome</keyword>
<feature type="signal peptide" evidence="2">
    <location>
        <begin position="1"/>
        <end position="16"/>
    </location>
</feature>
<evidence type="ECO:0000256" key="1">
    <source>
        <dbReference type="SAM" id="MobiDB-lite"/>
    </source>
</evidence>
<name>B4MM75_DROWI</name>
<sequence length="210" mass="23560">MHVSLLWSASCNLCLGEVIEEAERLGLSSTSETTRITTTTSTPTTTKTTATSTTSHKFDEDDYNFLSERLPDLSDDEYANLSEDANPLHFLKQQSKPQVKEQVKIQTTPETTTPIAMKSGSPIYITIPIYISTAGKLPLTLTIGDQEMPIHQLRRAGNITSKKNPSTKAPNSHFNRLLQQIESPKRRVTNRHRHSPTKSKIYAVKERHNN</sequence>
<protein>
    <submittedName>
        <fullName evidence="3">Uncharacterized protein</fullName>
    </submittedName>
</protein>
<dbReference type="EMBL" id="CH963847">
    <property type="protein sequence ID" value="EDW73220.2"/>
    <property type="molecule type" value="Genomic_DNA"/>
</dbReference>
<organism evidence="3 4">
    <name type="scientific">Drosophila willistoni</name>
    <name type="common">Fruit fly</name>
    <dbReference type="NCBI Taxonomy" id="7260"/>
    <lineage>
        <taxon>Eukaryota</taxon>
        <taxon>Metazoa</taxon>
        <taxon>Ecdysozoa</taxon>
        <taxon>Arthropoda</taxon>
        <taxon>Hexapoda</taxon>
        <taxon>Insecta</taxon>
        <taxon>Pterygota</taxon>
        <taxon>Neoptera</taxon>
        <taxon>Endopterygota</taxon>
        <taxon>Diptera</taxon>
        <taxon>Brachycera</taxon>
        <taxon>Muscomorpha</taxon>
        <taxon>Ephydroidea</taxon>
        <taxon>Drosophilidae</taxon>
        <taxon>Drosophila</taxon>
        <taxon>Sophophora</taxon>
    </lineage>
</organism>